<sequence length="275" mass="30508">MAAESCGSRGASPPPPPSAGGAAGRRRKAEAYAEVLRRIRAGAGGYGAARPGLEDELWAHFQGLPARYALDVNVERVEDVLLHKKLLEQAHKPMNGLVFDVRPAQGFTLEESTGFESTTSFKQEEQDPQSSVFTSRDQRPLHEVIFACDDKPKLLSQGGDHFQNIDLKMDDFRQLFPDPSNYQKSLDPTQKWGPADILQSALREGVDKIKYRAWPLVPSMSARMDHQPLEVSPSSDFVQIPADAVDVWEVDLRLLKFEQKLASGSFGDLYVQEAT</sequence>
<dbReference type="ExpressionAtlas" id="A0A1D6IA61">
    <property type="expression patterns" value="baseline and differential"/>
</dbReference>
<dbReference type="EMBL" id="CM007650">
    <property type="protein sequence ID" value="ONM56878.1"/>
    <property type="molecule type" value="Genomic_DNA"/>
</dbReference>
<feature type="region of interest" description="Disordered" evidence="1">
    <location>
        <begin position="113"/>
        <end position="134"/>
    </location>
</feature>
<keyword evidence="2" id="KW-0808">Transferase</keyword>
<keyword evidence="2" id="KW-0418">Kinase</keyword>
<name>A0A1D6IA61_MAIZE</name>
<dbReference type="EMBL" id="CM007650">
    <property type="protein sequence ID" value="ONM56888.1"/>
    <property type="molecule type" value="Genomic_DNA"/>
</dbReference>
<gene>
    <name evidence="2" type="ORF">ZEAMMB73_Zm00001d021336</name>
</gene>
<feature type="region of interest" description="Disordered" evidence="1">
    <location>
        <begin position="1"/>
        <end position="27"/>
    </location>
</feature>
<proteinExistence type="predicted"/>
<dbReference type="GO" id="GO:0016301">
    <property type="term" value="F:kinase activity"/>
    <property type="evidence" value="ECO:0007669"/>
    <property type="project" value="UniProtKB-KW"/>
</dbReference>
<organism evidence="2">
    <name type="scientific">Zea mays</name>
    <name type="common">Maize</name>
    <dbReference type="NCBI Taxonomy" id="4577"/>
    <lineage>
        <taxon>Eukaryota</taxon>
        <taxon>Viridiplantae</taxon>
        <taxon>Streptophyta</taxon>
        <taxon>Embryophyta</taxon>
        <taxon>Tracheophyta</taxon>
        <taxon>Spermatophyta</taxon>
        <taxon>Magnoliopsida</taxon>
        <taxon>Liliopsida</taxon>
        <taxon>Poales</taxon>
        <taxon>Poaceae</taxon>
        <taxon>PACMAD clade</taxon>
        <taxon>Panicoideae</taxon>
        <taxon>Andropogonodae</taxon>
        <taxon>Andropogoneae</taxon>
        <taxon>Tripsacinae</taxon>
        <taxon>Zea</taxon>
    </lineage>
</organism>
<reference evidence="2" key="1">
    <citation type="submission" date="2015-12" db="EMBL/GenBank/DDBJ databases">
        <title>Update maize B73 reference genome by single molecule sequencing technologies.</title>
        <authorList>
            <consortium name="Maize Genome Sequencing Project"/>
            <person name="Ware D."/>
        </authorList>
    </citation>
    <scope>NUCLEOTIDE SEQUENCE [LARGE SCALE GENOMIC DNA]</scope>
    <source>
        <tissue evidence="2">Seedling</tissue>
    </source>
</reference>
<dbReference type="AlphaFoldDB" id="A0A1D6IA61"/>
<evidence type="ECO:0000313" key="2">
    <source>
        <dbReference type="EMBL" id="ONM56878.1"/>
    </source>
</evidence>
<evidence type="ECO:0000256" key="1">
    <source>
        <dbReference type="SAM" id="MobiDB-lite"/>
    </source>
</evidence>
<protein>
    <submittedName>
        <fullName evidence="2">Serine/threonine-protein kinase STY17</fullName>
    </submittedName>
</protein>
<accession>A0A1D6IA61</accession>